<reference evidence="4 5" key="1">
    <citation type="submission" date="2018-02" db="EMBL/GenBank/DDBJ databases">
        <title>Novel Leptospira species isolated from soil and water in Japan.</title>
        <authorList>
            <person name="Nakao R."/>
            <person name="Masuzawa T."/>
        </authorList>
    </citation>
    <scope>NUCLEOTIDE SEQUENCE [LARGE SCALE GENOMIC DNA]</scope>
    <source>
        <strain evidence="4 5">YH101</strain>
    </source>
</reference>
<dbReference type="Gene3D" id="3.30.2020.30">
    <property type="match status" value="1"/>
</dbReference>
<gene>
    <name evidence="4" type="ORF">LPTSP4_21930</name>
</gene>
<organism evidence="4 5">
    <name type="scientific">Leptospira ryugenii</name>
    <dbReference type="NCBI Taxonomy" id="1917863"/>
    <lineage>
        <taxon>Bacteria</taxon>
        <taxon>Pseudomonadati</taxon>
        <taxon>Spirochaetota</taxon>
        <taxon>Spirochaetia</taxon>
        <taxon>Leptospirales</taxon>
        <taxon>Leptospiraceae</taxon>
        <taxon>Leptospira</taxon>
    </lineage>
</organism>
<dbReference type="AlphaFoldDB" id="A0A2P2E1J7"/>
<dbReference type="InterPro" id="IPR038492">
    <property type="entry name" value="GBBH-like_N_sf"/>
</dbReference>
<name>A0A2P2E1J7_9LEPT</name>
<dbReference type="Proteomes" id="UP000245133">
    <property type="component" value="Unassembled WGS sequence"/>
</dbReference>
<evidence type="ECO:0000256" key="1">
    <source>
        <dbReference type="ARBA" id="ARBA00022723"/>
    </source>
</evidence>
<protein>
    <recommendedName>
        <fullName evidence="3">Gamma-butyrobetaine hydroxylase-like N-terminal domain-containing protein</fullName>
    </recommendedName>
</protein>
<keyword evidence="1" id="KW-0479">Metal-binding</keyword>
<sequence length="115" mass="12904">METTSKTVMIQNQLATIPKDIQFDDQFLMIQWKDGASSKYSLLDLRKKCPCATCRGGHGGKVGQATGHIQSIQLISWTKVGRYALSLVWSDYHNTGIYSYDNLRAYADGFDSAFE</sequence>
<dbReference type="InterPro" id="IPR010376">
    <property type="entry name" value="GBBH-like_N"/>
</dbReference>
<evidence type="ECO:0000259" key="3">
    <source>
        <dbReference type="Pfam" id="PF06155"/>
    </source>
</evidence>
<proteinExistence type="predicted"/>
<accession>A0A2P2E1J7</accession>
<dbReference type="EMBL" id="BFBB01000007">
    <property type="protein sequence ID" value="GBF50666.1"/>
    <property type="molecule type" value="Genomic_DNA"/>
</dbReference>
<keyword evidence="5" id="KW-1185">Reference proteome</keyword>
<evidence type="ECO:0000256" key="2">
    <source>
        <dbReference type="ARBA" id="ARBA00023004"/>
    </source>
</evidence>
<dbReference type="PANTHER" id="PTHR35303">
    <property type="entry name" value="OS02G0197800 PROTEIN"/>
    <property type="match status" value="1"/>
</dbReference>
<dbReference type="PANTHER" id="PTHR35303:SF8">
    <property type="entry name" value="GAMMA-BUTYROBETAINE HYDROXYLASE-LIKE N-TERMINAL DOMAIN-CONTAINING PROTEIN"/>
    <property type="match status" value="1"/>
</dbReference>
<evidence type="ECO:0000313" key="4">
    <source>
        <dbReference type="EMBL" id="GBF50666.1"/>
    </source>
</evidence>
<dbReference type="GO" id="GO:0046872">
    <property type="term" value="F:metal ion binding"/>
    <property type="evidence" value="ECO:0007669"/>
    <property type="project" value="UniProtKB-KW"/>
</dbReference>
<keyword evidence="2" id="KW-0408">Iron</keyword>
<dbReference type="Pfam" id="PF06155">
    <property type="entry name" value="GBBH-like_N"/>
    <property type="match status" value="1"/>
</dbReference>
<comment type="caution">
    <text evidence="4">The sequence shown here is derived from an EMBL/GenBank/DDBJ whole genome shotgun (WGS) entry which is preliminary data.</text>
</comment>
<feature type="domain" description="Gamma-butyrobetaine hydroxylase-like N-terminal" evidence="3">
    <location>
        <begin position="23"/>
        <end position="104"/>
    </location>
</feature>
<evidence type="ECO:0000313" key="5">
    <source>
        <dbReference type="Proteomes" id="UP000245133"/>
    </source>
</evidence>